<comment type="caution">
    <text evidence="3">The sequence shown here is derived from an EMBL/GenBank/DDBJ whole genome shotgun (WGS) entry which is preliminary data.</text>
</comment>
<keyword evidence="4" id="KW-1185">Reference proteome</keyword>
<dbReference type="InterPro" id="IPR049574">
    <property type="entry name" value="CrtA-like"/>
</dbReference>
<name>A0AAE3KXE5_9BACT</name>
<gene>
    <name evidence="3" type="ORF">EGI31_17890</name>
</gene>
<accession>A0AAE3KXE5</accession>
<dbReference type="CDD" id="cd21650">
    <property type="entry name" value="CrtA-like"/>
    <property type="match status" value="1"/>
</dbReference>
<keyword evidence="1" id="KW-1133">Transmembrane helix</keyword>
<evidence type="ECO:0000259" key="2">
    <source>
        <dbReference type="Pfam" id="PF11695"/>
    </source>
</evidence>
<protein>
    <submittedName>
        <fullName evidence="3">DUF3291 domain-containing protein</fullName>
    </submittedName>
</protein>
<organism evidence="3 4">
    <name type="scientific">Lacihabitans soyangensis</name>
    <dbReference type="NCBI Taxonomy" id="869394"/>
    <lineage>
        <taxon>Bacteria</taxon>
        <taxon>Pseudomonadati</taxon>
        <taxon>Bacteroidota</taxon>
        <taxon>Cytophagia</taxon>
        <taxon>Cytophagales</taxon>
        <taxon>Leadbetterellaceae</taxon>
        <taxon>Lacihabitans</taxon>
    </lineage>
</organism>
<dbReference type="EMBL" id="RJUF01000176">
    <property type="protein sequence ID" value="MCP9764815.1"/>
    <property type="molecule type" value="Genomic_DNA"/>
</dbReference>
<dbReference type="AlphaFoldDB" id="A0AAE3KXE5"/>
<evidence type="ECO:0000313" key="3">
    <source>
        <dbReference type="EMBL" id="MCP9764815.1"/>
    </source>
</evidence>
<evidence type="ECO:0000313" key="4">
    <source>
        <dbReference type="Proteomes" id="UP001204144"/>
    </source>
</evidence>
<feature type="domain" description="DUF3291" evidence="2">
    <location>
        <begin position="128"/>
        <end position="209"/>
    </location>
</feature>
<dbReference type="InterPro" id="IPR021708">
    <property type="entry name" value="DUF3291"/>
</dbReference>
<keyword evidence="1" id="KW-0472">Membrane</keyword>
<sequence length="230" mass="27155">MFVSFTVAKYSGKNILFGFFSMAIFRFLLFFKNHNIQFSKLMGSGKNGTFDIQPDLEQWAYMWVWENEEDYARFKEKSWIMKYIQKYSTTNFTLFLQPKQSHGLWDKRNPFEVENKGIFTENETIIVLTRASIRIQKAADFWRNVPEIAKNFAQNEGFLYSIGVGEMPFFKQATLSVWKNENSMKAFAYRKNEHAEVIKKTRSQKWYSEELFARFSLLGYSGNVPVSISE</sequence>
<evidence type="ECO:0000256" key="1">
    <source>
        <dbReference type="SAM" id="Phobius"/>
    </source>
</evidence>
<proteinExistence type="predicted"/>
<dbReference type="Pfam" id="PF11695">
    <property type="entry name" value="DUF3291"/>
    <property type="match status" value="1"/>
</dbReference>
<keyword evidence="1" id="KW-0812">Transmembrane</keyword>
<dbReference type="Proteomes" id="UP001204144">
    <property type="component" value="Unassembled WGS sequence"/>
</dbReference>
<reference evidence="3 4" key="1">
    <citation type="submission" date="2018-11" db="EMBL/GenBank/DDBJ databases">
        <title>Novel bacteria species description.</title>
        <authorList>
            <person name="Han J.-H."/>
        </authorList>
    </citation>
    <scope>NUCLEOTIDE SEQUENCE [LARGE SCALE GENOMIC DNA]</scope>
    <source>
        <strain evidence="3 4">KCTC23259</strain>
    </source>
</reference>
<feature type="transmembrane region" description="Helical" evidence="1">
    <location>
        <begin position="15"/>
        <end position="31"/>
    </location>
</feature>